<dbReference type="InterPro" id="IPR050260">
    <property type="entry name" value="FAD-bd_OxRdtase"/>
</dbReference>
<dbReference type="InterPro" id="IPR023753">
    <property type="entry name" value="FAD/NAD-binding_dom"/>
</dbReference>
<dbReference type="InterPro" id="IPR036188">
    <property type="entry name" value="FAD/NAD-bd_sf"/>
</dbReference>
<dbReference type="Gene3D" id="3.50.50.60">
    <property type="entry name" value="FAD/NAD(P)-binding domain"/>
    <property type="match status" value="2"/>
</dbReference>
<dbReference type="SUPFAM" id="SSF51905">
    <property type="entry name" value="FAD/NAD(P)-binding domain"/>
    <property type="match status" value="2"/>
</dbReference>
<dbReference type="Gene3D" id="3.40.250.10">
    <property type="entry name" value="Rhodanese-like domain"/>
    <property type="match status" value="1"/>
</dbReference>
<dbReference type="Pfam" id="PF02852">
    <property type="entry name" value="Pyr_redox_dim"/>
    <property type="match status" value="1"/>
</dbReference>
<keyword evidence="7" id="KW-0676">Redox-active center</keyword>
<evidence type="ECO:0000256" key="7">
    <source>
        <dbReference type="ARBA" id="ARBA00023284"/>
    </source>
</evidence>
<dbReference type="SUPFAM" id="SSF55424">
    <property type="entry name" value="FAD/NAD-linked reductases, dimerisation (C-terminal) domain"/>
    <property type="match status" value="1"/>
</dbReference>
<gene>
    <name evidence="9" type="ORF">IV54_GL002107</name>
</gene>
<dbReference type="Pfam" id="PF07992">
    <property type="entry name" value="Pyr_redox_2"/>
    <property type="match status" value="1"/>
</dbReference>
<sequence length="548" mass="58393">MKVVIVGGVAGGMSAATRLRRLDEDAEIVVLEKGPYVSFANCGLPYYLSGEIADRSDLIVQTADKLRQRFNLDVRPNHEVTQILPADHAVVVRHDGQESREHYDRLILSPGATPVVPPITGLDIAENVHVLRNIPDLDGLMAGLKADQPALVVGGGFIGLEVAEALTKRGVAVTVVEQAEHVLPALDTEMAVFVENELRQHGVRVVTGQAVAAFQDRGQTAVLTDGTKISTGLTLLAVGVRPDTHLAKGAGLKLGLRGGLVVDHHYQTSDPAIYAVGDAIVVNQVLDGTPTLIPLASPANRQGRQVADNLAGLDRPNRGSLGTAIVRTFDLTAAATGFSEQQAKEKGLAVSVVHVRGTSHAGYFPGGTPLLLKLIFNTDSGAIYGAQGVGKAGVDKRLDVLATAIKGGLTVADLPELELTYAPPFGSAKDPVNMLGYAAQNVMDGLSHSIQWSELPAALQAGKRVLDVRNTAELSEGVFPNSVTIPLNELRDRLDELDPKQAYVVSCFSGQRSYMAERILRQHGFDVVNLDGAFNLYRAVRPQDLVKF</sequence>
<comment type="caution">
    <text evidence="9">The sequence shown here is derived from an EMBL/GenBank/DDBJ whole genome shotgun (WGS) entry which is preliminary data.</text>
</comment>
<comment type="similarity">
    <text evidence="2">Belongs to the class-III pyridine nucleotide-disulfide oxidoreductase family.</text>
</comment>
<dbReference type="SMART" id="SM00450">
    <property type="entry name" value="RHOD"/>
    <property type="match status" value="1"/>
</dbReference>
<keyword evidence="4" id="KW-0274">FAD</keyword>
<dbReference type="GO" id="GO:0016491">
    <property type="term" value="F:oxidoreductase activity"/>
    <property type="evidence" value="ECO:0007669"/>
    <property type="project" value="UniProtKB-KW"/>
</dbReference>
<feature type="domain" description="Rhodanese" evidence="8">
    <location>
        <begin position="459"/>
        <end position="545"/>
    </location>
</feature>
<dbReference type="PRINTS" id="PR00368">
    <property type="entry name" value="FADPNR"/>
</dbReference>
<dbReference type="OrthoDB" id="9802028at2"/>
<keyword evidence="10" id="KW-1185">Reference proteome</keyword>
<evidence type="ECO:0000256" key="4">
    <source>
        <dbReference type="ARBA" id="ARBA00022827"/>
    </source>
</evidence>
<dbReference type="Pfam" id="PF00581">
    <property type="entry name" value="Rhodanese"/>
    <property type="match status" value="1"/>
</dbReference>
<evidence type="ECO:0000256" key="6">
    <source>
        <dbReference type="ARBA" id="ARBA00023097"/>
    </source>
</evidence>
<keyword evidence="3" id="KW-0285">Flavoprotein</keyword>
<dbReference type="InterPro" id="IPR001763">
    <property type="entry name" value="Rhodanese-like_dom"/>
</dbReference>
<keyword evidence="5" id="KW-0560">Oxidoreductase</keyword>
<organism evidence="9 10">
    <name type="scientific">Levilactobacillus paucivorans</name>
    <dbReference type="NCBI Taxonomy" id="616990"/>
    <lineage>
        <taxon>Bacteria</taxon>
        <taxon>Bacillati</taxon>
        <taxon>Bacillota</taxon>
        <taxon>Bacilli</taxon>
        <taxon>Lactobacillales</taxon>
        <taxon>Lactobacillaceae</taxon>
        <taxon>Levilactobacillus</taxon>
    </lineage>
</organism>
<protein>
    <submittedName>
        <fullName evidence="9">Coenzyme A disulfide reductase</fullName>
    </submittedName>
</protein>
<evidence type="ECO:0000256" key="5">
    <source>
        <dbReference type="ARBA" id="ARBA00023002"/>
    </source>
</evidence>
<evidence type="ECO:0000313" key="9">
    <source>
        <dbReference type="EMBL" id="KRO03746.1"/>
    </source>
</evidence>
<evidence type="ECO:0000256" key="1">
    <source>
        <dbReference type="ARBA" id="ARBA00001974"/>
    </source>
</evidence>
<evidence type="ECO:0000313" key="10">
    <source>
        <dbReference type="Proteomes" id="UP000051906"/>
    </source>
</evidence>
<dbReference type="PROSITE" id="PS50206">
    <property type="entry name" value="RHODANESE_3"/>
    <property type="match status" value="1"/>
</dbReference>
<dbReference type="EMBL" id="JQCA01000060">
    <property type="protein sequence ID" value="KRO03746.1"/>
    <property type="molecule type" value="Genomic_DNA"/>
</dbReference>
<dbReference type="Proteomes" id="UP000051906">
    <property type="component" value="Unassembled WGS sequence"/>
</dbReference>
<name>A0A0R2LW81_9LACO</name>
<dbReference type="PRINTS" id="PR00411">
    <property type="entry name" value="PNDRDTASEI"/>
</dbReference>
<keyword evidence="6" id="KW-0558">Oxidation</keyword>
<accession>A0A0R2LW81</accession>
<dbReference type="RefSeq" id="WP_057878534.1">
    <property type="nucleotide sequence ID" value="NZ_JQCA01000060.1"/>
</dbReference>
<evidence type="ECO:0000256" key="3">
    <source>
        <dbReference type="ARBA" id="ARBA00022630"/>
    </source>
</evidence>
<dbReference type="InterPro" id="IPR004099">
    <property type="entry name" value="Pyr_nucl-diS_OxRdtase_dimer"/>
</dbReference>
<comment type="cofactor">
    <cofactor evidence="1">
        <name>FAD</name>
        <dbReference type="ChEBI" id="CHEBI:57692"/>
    </cofactor>
</comment>
<evidence type="ECO:0000259" key="8">
    <source>
        <dbReference type="PROSITE" id="PS50206"/>
    </source>
</evidence>
<dbReference type="PANTHER" id="PTHR43429">
    <property type="entry name" value="PYRIDINE NUCLEOTIDE-DISULFIDE OXIDOREDUCTASE DOMAIN-CONTAINING"/>
    <property type="match status" value="1"/>
</dbReference>
<reference evidence="9 10" key="1">
    <citation type="journal article" date="2015" name="Genome Announc.">
        <title>Expanding the biotechnology potential of lactobacilli through comparative genomics of 213 strains and associated genera.</title>
        <authorList>
            <person name="Sun Z."/>
            <person name="Harris H.M."/>
            <person name="McCann A."/>
            <person name="Guo C."/>
            <person name="Argimon S."/>
            <person name="Zhang W."/>
            <person name="Yang X."/>
            <person name="Jeffery I.B."/>
            <person name="Cooney J.C."/>
            <person name="Kagawa T.F."/>
            <person name="Liu W."/>
            <person name="Song Y."/>
            <person name="Salvetti E."/>
            <person name="Wrobel A."/>
            <person name="Rasinkangas P."/>
            <person name="Parkhill J."/>
            <person name="Rea M.C."/>
            <person name="O'Sullivan O."/>
            <person name="Ritari J."/>
            <person name="Douillard F.P."/>
            <person name="Paul Ross R."/>
            <person name="Yang R."/>
            <person name="Briner A.E."/>
            <person name="Felis G.E."/>
            <person name="de Vos W.M."/>
            <person name="Barrangou R."/>
            <person name="Klaenhammer T.R."/>
            <person name="Caufield P.W."/>
            <person name="Cui Y."/>
            <person name="Zhang H."/>
            <person name="O'Toole P.W."/>
        </authorList>
    </citation>
    <scope>NUCLEOTIDE SEQUENCE [LARGE SCALE GENOMIC DNA]</scope>
    <source>
        <strain evidence="9 10">DSM 22467</strain>
    </source>
</reference>
<dbReference type="InterPro" id="IPR016156">
    <property type="entry name" value="FAD/NAD-linked_Rdtase_dimer_sf"/>
</dbReference>
<evidence type="ECO:0000256" key="2">
    <source>
        <dbReference type="ARBA" id="ARBA00009130"/>
    </source>
</evidence>
<dbReference type="InterPro" id="IPR036873">
    <property type="entry name" value="Rhodanese-like_dom_sf"/>
</dbReference>
<dbReference type="AlphaFoldDB" id="A0A0R2LW81"/>
<dbReference type="STRING" id="616990.IV54_GL002107"/>
<dbReference type="SUPFAM" id="SSF52821">
    <property type="entry name" value="Rhodanese/Cell cycle control phosphatase"/>
    <property type="match status" value="1"/>
</dbReference>
<dbReference type="PATRIC" id="fig|616990.3.peg.2228"/>
<proteinExistence type="inferred from homology"/>
<dbReference type="PANTHER" id="PTHR43429:SF1">
    <property type="entry name" value="NAD(P)H SULFUR OXIDOREDUCTASE (COA-DEPENDENT)"/>
    <property type="match status" value="1"/>
</dbReference>